<dbReference type="EC" id="5.4.2.11" evidence="2"/>
<dbReference type="AlphaFoldDB" id="A0A3B0TWR3"/>
<keyword evidence="4" id="KW-0413">Isomerase</keyword>
<dbReference type="PIRSF" id="PIRSF000709">
    <property type="entry name" value="6PFK_2-Ptase"/>
    <property type="match status" value="1"/>
</dbReference>
<name>A0A3B0TWR3_9ZZZZ</name>
<proteinExistence type="inferred from homology"/>
<dbReference type="GO" id="GO:0004619">
    <property type="term" value="F:phosphoglycerate mutase activity"/>
    <property type="evidence" value="ECO:0007669"/>
    <property type="project" value="UniProtKB-EC"/>
</dbReference>
<evidence type="ECO:0000256" key="2">
    <source>
        <dbReference type="ARBA" id="ARBA00012028"/>
    </source>
</evidence>
<comment type="similarity">
    <text evidence="1">Belongs to the phosphoglycerate mutase family. BPG-dependent PGAM subfamily.</text>
</comment>
<organism evidence="5">
    <name type="scientific">hydrothermal vent metagenome</name>
    <dbReference type="NCBI Taxonomy" id="652676"/>
    <lineage>
        <taxon>unclassified sequences</taxon>
        <taxon>metagenomes</taxon>
        <taxon>ecological metagenomes</taxon>
    </lineage>
</organism>
<accession>A0A3B0TWR3</accession>
<keyword evidence="3" id="KW-0324">Glycolysis</keyword>
<dbReference type="CDD" id="cd07067">
    <property type="entry name" value="HP_PGM_like"/>
    <property type="match status" value="1"/>
</dbReference>
<protein>
    <recommendedName>
        <fullName evidence="2">phosphoglycerate mutase (2,3-diphosphoglycerate-dependent)</fullName>
        <ecNumber evidence="2">5.4.2.11</ecNumber>
    </recommendedName>
</protein>
<dbReference type="InterPro" id="IPR005952">
    <property type="entry name" value="Phosphogly_mut1"/>
</dbReference>
<dbReference type="GO" id="GO:0006096">
    <property type="term" value="P:glycolytic process"/>
    <property type="evidence" value="ECO:0007669"/>
    <property type="project" value="UniProtKB-KW"/>
</dbReference>
<dbReference type="InterPro" id="IPR013078">
    <property type="entry name" value="His_Pase_superF_clade-1"/>
</dbReference>
<dbReference type="SMART" id="SM00855">
    <property type="entry name" value="PGAM"/>
    <property type="match status" value="1"/>
</dbReference>
<evidence type="ECO:0000256" key="1">
    <source>
        <dbReference type="ARBA" id="ARBA00006717"/>
    </source>
</evidence>
<dbReference type="PANTHER" id="PTHR11931">
    <property type="entry name" value="PHOSPHOGLYCERATE MUTASE"/>
    <property type="match status" value="1"/>
</dbReference>
<dbReference type="Gene3D" id="3.40.50.1240">
    <property type="entry name" value="Phosphoglycerate mutase-like"/>
    <property type="match status" value="1"/>
</dbReference>
<dbReference type="Pfam" id="PF00300">
    <property type="entry name" value="His_Phos_1"/>
    <property type="match status" value="1"/>
</dbReference>
<dbReference type="EMBL" id="UOEO01000225">
    <property type="protein sequence ID" value="VAW23181.1"/>
    <property type="molecule type" value="Genomic_DNA"/>
</dbReference>
<evidence type="ECO:0000313" key="5">
    <source>
        <dbReference type="EMBL" id="VAW23181.1"/>
    </source>
</evidence>
<reference evidence="5" key="1">
    <citation type="submission" date="2018-06" db="EMBL/GenBank/DDBJ databases">
        <authorList>
            <person name="Zhirakovskaya E."/>
        </authorList>
    </citation>
    <scope>NUCLEOTIDE SEQUENCE</scope>
</reference>
<dbReference type="InterPro" id="IPR029033">
    <property type="entry name" value="His_PPase_superfam"/>
</dbReference>
<evidence type="ECO:0000256" key="4">
    <source>
        <dbReference type="ARBA" id="ARBA00023235"/>
    </source>
</evidence>
<evidence type="ECO:0000256" key="3">
    <source>
        <dbReference type="ARBA" id="ARBA00023152"/>
    </source>
</evidence>
<sequence>MNDKMTDWPEIFFARHGETEWNRQRRYQGTMDIPLNDAGRAQALASGPLLKQMLAQHNIDPAGIGWYVSPLGRAVETMNLMRAAFDGELPEVTMDKRLAEISFGALEGKLQKELPPELALPPGEREADYWFHRPPDGENYSDLGRRVLPFLHELNGTSIIVAHGGIMRLLRHLLENVSHKDAVNWFPPQGCVARFADHEMHLRCAGALPG</sequence>
<gene>
    <name evidence="5" type="ORF">MNBD_ALPHA12-1538</name>
</gene>
<dbReference type="SUPFAM" id="SSF53254">
    <property type="entry name" value="Phosphoglycerate mutase-like"/>
    <property type="match status" value="1"/>
</dbReference>